<keyword evidence="1" id="KW-0812">Transmembrane</keyword>
<dbReference type="AlphaFoldDB" id="A0A1I6HE30"/>
<dbReference type="Proteomes" id="UP000199658">
    <property type="component" value="Unassembled WGS sequence"/>
</dbReference>
<reference evidence="3" key="1">
    <citation type="submission" date="2016-10" db="EMBL/GenBank/DDBJ databases">
        <authorList>
            <person name="Varghese N."/>
            <person name="Submissions S."/>
        </authorList>
    </citation>
    <scope>NUCLEOTIDE SEQUENCE [LARGE SCALE GENOMIC DNA]</scope>
    <source>
        <strain evidence="3">DSM 26921</strain>
    </source>
</reference>
<accession>A0A1I6HE30</accession>
<evidence type="ECO:0000313" key="3">
    <source>
        <dbReference type="Proteomes" id="UP000199658"/>
    </source>
</evidence>
<protein>
    <submittedName>
        <fullName evidence="2">Uncharacterized protein</fullName>
    </submittedName>
</protein>
<feature type="transmembrane region" description="Helical" evidence="1">
    <location>
        <begin position="42"/>
        <end position="60"/>
    </location>
</feature>
<evidence type="ECO:0000313" key="2">
    <source>
        <dbReference type="EMBL" id="SFR52618.1"/>
    </source>
</evidence>
<organism evidence="2 3">
    <name type="scientific">Litoreibacter janthinus</name>
    <dbReference type="NCBI Taxonomy" id="670154"/>
    <lineage>
        <taxon>Bacteria</taxon>
        <taxon>Pseudomonadati</taxon>
        <taxon>Pseudomonadota</taxon>
        <taxon>Alphaproteobacteria</taxon>
        <taxon>Rhodobacterales</taxon>
        <taxon>Roseobacteraceae</taxon>
        <taxon>Litoreibacter</taxon>
    </lineage>
</organism>
<dbReference type="EMBL" id="FOYO01000001">
    <property type="protein sequence ID" value="SFR52618.1"/>
    <property type="molecule type" value="Genomic_DNA"/>
</dbReference>
<keyword evidence="1" id="KW-1133">Transmembrane helix</keyword>
<keyword evidence="3" id="KW-1185">Reference proteome</keyword>
<evidence type="ECO:0000256" key="1">
    <source>
        <dbReference type="SAM" id="Phobius"/>
    </source>
</evidence>
<keyword evidence="1" id="KW-0472">Membrane</keyword>
<dbReference type="RefSeq" id="WP_090218076.1">
    <property type="nucleotide sequence ID" value="NZ_FOYO01000001.1"/>
</dbReference>
<dbReference type="OrthoDB" id="9846341at2"/>
<proteinExistence type="predicted"/>
<gene>
    <name evidence="2" type="ORF">SAMN04488002_2879</name>
</gene>
<name>A0A1I6HE30_9RHOB</name>
<sequence length="118" mass="13329">MAHTNQNDDCVSKKPWGEVLARSLKLFTFNAASEGGKSLGRVAFYIILGIIVLLISTYIIDSMTGWFGSWFDFWPFNNAAEVAVEPQQQGWFNWGADKAVQDATANEVKWYCKWNPVC</sequence>